<feature type="compositionally biased region" description="Basic and acidic residues" evidence="2">
    <location>
        <begin position="705"/>
        <end position="717"/>
    </location>
</feature>
<feature type="compositionally biased region" description="Basic residues" evidence="2">
    <location>
        <begin position="774"/>
        <end position="802"/>
    </location>
</feature>
<name>A0A1B6L920_9HEMI</name>
<dbReference type="PANTHER" id="PTHR13384">
    <property type="entry name" value="G PATCH DOMAIN-CONTAINING PROTEIN 1"/>
    <property type="match status" value="1"/>
</dbReference>
<feature type="compositionally biased region" description="Acidic residues" evidence="2">
    <location>
        <begin position="756"/>
        <end position="767"/>
    </location>
</feature>
<feature type="compositionally biased region" description="Polar residues" evidence="2">
    <location>
        <begin position="675"/>
        <end position="687"/>
    </location>
</feature>
<dbReference type="Pfam" id="PF01585">
    <property type="entry name" value="G-patch"/>
    <property type="match status" value="1"/>
</dbReference>
<feature type="region of interest" description="Disordered" evidence="2">
    <location>
        <begin position="483"/>
        <end position="504"/>
    </location>
</feature>
<dbReference type="GO" id="GO:0006397">
    <property type="term" value="P:mRNA processing"/>
    <property type="evidence" value="ECO:0007669"/>
    <property type="project" value="InterPro"/>
</dbReference>
<dbReference type="InterPro" id="IPR011666">
    <property type="entry name" value="DUF1604"/>
</dbReference>
<gene>
    <name evidence="4" type="ORF">g.1425</name>
</gene>
<sequence length="802" mass="88515">MSDDSDDDFVVYGTPLDPIDEDAIPKKRAVTIEDQVAKDKHGRRRFHGAFTGGFSAGFFNTVGSLEGWKPSQFTSSRSAKFQSQTQRPEDFMDEEDVEEHGIAPRVLRPTGDYASGEGSSRKRQMSHFSDGPIPGLPVLKTLVENVRETVGVRLLMKMGWKTGQGVGPRLTRSEKSASRKLQKRAKVYGCALPDQEGTSGRSDSEDSESDEIFNPDLTFAPDDLQPFVVKPKDNSFGLGYSGLDRRPVLSHVSLFEPTGPSLIMEEKKKKVSIRGQAFGVGAFEREDEDIYAMEDMSQYDFALDTPRMSADKRKQERNSRLALPPASSDILDGFAVTLVAVMRRQYPPPSLPPGFSPHHQTRASRFSGTPGTATKARPSTSERAVLIGSEPLGTTQVARDEPKPIEVERSSTTFRPFVADPDKQVRYEQFLTLSKQGQADQLRRLQPLTMTEWEQERERAEFEQAARLYRPLSAAFSDRFVSAGQPDSADPLAPVERSSGTDQDVKEAAKLKMFGKLTRRLDEWQPHATLCKRFNIPQPGSRSGGNASSKKCRPKFSVFNFLDAAPFNTPAASTAVEEPELVVPPSPPSTSTTAQSSVQASVTGDRDMEQLIESTNKMDLYKAIFLNSSDESGDDEKPDRPSAQGQSSAAEVNILRNTSPPRGIFANLDLDQLNSQKNKSTTVQEKTSPPRGIFTSLDPTGGTEDQSKSLEVGESKVSHQSGMELDASDVYGPALPSVARPLIAPSVVTREASNGSEEDWVELAESSDSDRPHSQSKKKSKKSHRKSKRHKEKKHKRKKKKK</sequence>
<reference evidence="4" key="1">
    <citation type="submission" date="2015-11" db="EMBL/GenBank/DDBJ databases">
        <title>De novo transcriptome assembly of four potential Pierce s Disease insect vectors from Arizona vineyards.</title>
        <authorList>
            <person name="Tassone E.E."/>
        </authorList>
    </citation>
    <scope>NUCLEOTIDE SEQUENCE</scope>
</reference>
<dbReference type="Pfam" id="PF26093">
    <property type="entry name" value="HTH_TGH"/>
    <property type="match status" value="1"/>
</dbReference>
<protein>
    <recommendedName>
        <fullName evidence="3">G-patch domain-containing protein</fullName>
    </recommendedName>
</protein>
<feature type="compositionally biased region" description="Polar residues" evidence="2">
    <location>
        <begin position="72"/>
        <end position="86"/>
    </location>
</feature>
<feature type="domain" description="G-patch" evidence="3">
    <location>
        <begin position="147"/>
        <end position="167"/>
    </location>
</feature>
<accession>A0A1B6L920</accession>
<feature type="compositionally biased region" description="Low complexity" evidence="2">
    <location>
        <begin position="589"/>
        <end position="603"/>
    </location>
</feature>
<dbReference type="InterPro" id="IPR000467">
    <property type="entry name" value="G_patch_dom"/>
</dbReference>
<evidence type="ECO:0000259" key="3">
    <source>
        <dbReference type="PROSITE" id="PS50174"/>
    </source>
</evidence>
<dbReference type="PROSITE" id="PS50174">
    <property type="entry name" value="G_PATCH"/>
    <property type="match status" value="1"/>
</dbReference>
<feature type="region of interest" description="Disordered" evidence="2">
    <location>
        <begin position="351"/>
        <end position="380"/>
    </location>
</feature>
<dbReference type="PANTHER" id="PTHR13384:SF19">
    <property type="entry name" value="G PATCH DOMAIN-CONTAINING PROTEIN 1"/>
    <property type="match status" value="1"/>
</dbReference>
<evidence type="ECO:0000256" key="2">
    <source>
        <dbReference type="SAM" id="MobiDB-lite"/>
    </source>
</evidence>
<feature type="region of interest" description="Disordered" evidence="2">
    <location>
        <begin position="749"/>
        <end position="802"/>
    </location>
</feature>
<feature type="region of interest" description="Disordered" evidence="2">
    <location>
        <begin position="629"/>
        <end position="660"/>
    </location>
</feature>
<organism evidence="4">
    <name type="scientific">Graphocephala atropunctata</name>
    <dbReference type="NCBI Taxonomy" id="36148"/>
    <lineage>
        <taxon>Eukaryota</taxon>
        <taxon>Metazoa</taxon>
        <taxon>Ecdysozoa</taxon>
        <taxon>Arthropoda</taxon>
        <taxon>Hexapoda</taxon>
        <taxon>Insecta</taxon>
        <taxon>Pterygota</taxon>
        <taxon>Neoptera</taxon>
        <taxon>Paraneoptera</taxon>
        <taxon>Hemiptera</taxon>
        <taxon>Auchenorrhyncha</taxon>
        <taxon>Membracoidea</taxon>
        <taxon>Cicadellidae</taxon>
        <taxon>Cicadellinae</taxon>
        <taxon>Cicadellini</taxon>
        <taxon>Graphocephala</taxon>
    </lineage>
</organism>
<feature type="compositionally biased region" description="Polar residues" evidence="2">
    <location>
        <begin position="643"/>
        <end position="660"/>
    </location>
</feature>
<dbReference type="GO" id="GO:0005634">
    <property type="term" value="C:nucleus"/>
    <property type="evidence" value="ECO:0007669"/>
    <property type="project" value="TreeGrafter"/>
</dbReference>
<feature type="region of interest" description="Disordered" evidence="2">
    <location>
        <begin position="576"/>
        <end position="604"/>
    </location>
</feature>
<dbReference type="AlphaFoldDB" id="A0A1B6L920"/>
<feature type="region of interest" description="Disordered" evidence="2">
    <location>
        <begin position="164"/>
        <end position="219"/>
    </location>
</feature>
<dbReference type="Pfam" id="PF07713">
    <property type="entry name" value="DUF1604"/>
    <property type="match status" value="1"/>
</dbReference>
<feature type="region of interest" description="Disordered" evidence="2">
    <location>
        <begin position="675"/>
        <end position="733"/>
    </location>
</feature>
<dbReference type="EMBL" id="GEBQ01019811">
    <property type="protein sequence ID" value="JAT20166.1"/>
    <property type="molecule type" value="Transcribed_RNA"/>
</dbReference>
<feature type="region of interest" description="Disordered" evidence="2">
    <location>
        <begin position="72"/>
        <end position="131"/>
    </location>
</feature>
<evidence type="ECO:0000256" key="1">
    <source>
        <dbReference type="ARBA" id="ARBA00008600"/>
    </source>
</evidence>
<proteinExistence type="inferred from homology"/>
<evidence type="ECO:0000313" key="4">
    <source>
        <dbReference type="EMBL" id="JAT20166.1"/>
    </source>
</evidence>
<feature type="compositionally biased region" description="Polar residues" evidence="2">
    <location>
        <begin position="363"/>
        <end position="380"/>
    </location>
</feature>
<dbReference type="GO" id="GO:0003723">
    <property type="term" value="F:RNA binding"/>
    <property type="evidence" value="ECO:0007669"/>
    <property type="project" value="TreeGrafter"/>
</dbReference>
<comment type="similarity">
    <text evidence="1">Belongs to the GPATCH1 family.</text>
</comment>